<keyword evidence="3" id="KW-1185">Reference proteome</keyword>
<keyword evidence="1" id="KW-0175">Coiled coil</keyword>
<protein>
    <submittedName>
        <fullName evidence="2">Uncharacterized protein</fullName>
    </submittedName>
</protein>
<name>A0A892ZD40_9NEIS</name>
<evidence type="ECO:0000313" key="3">
    <source>
        <dbReference type="Proteomes" id="UP000653156"/>
    </source>
</evidence>
<accession>A0A892ZD40</accession>
<proteinExistence type="predicted"/>
<gene>
    <name evidence="2" type="ORF">JQU52_10975</name>
</gene>
<dbReference type="Pfam" id="PF21980">
    <property type="entry name" value="MksE"/>
    <property type="match status" value="1"/>
</dbReference>
<evidence type="ECO:0000313" key="2">
    <source>
        <dbReference type="EMBL" id="QRQ81235.1"/>
    </source>
</evidence>
<dbReference type="InterPro" id="IPR053841">
    <property type="entry name" value="MksE"/>
</dbReference>
<dbReference type="Proteomes" id="UP000653156">
    <property type="component" value="Chromosome"/>
</dbReference>
<dbReference type="AlphaFoldDB" id="A0A892ZD40"/>
<sequence>MSNYFSDICHQLLSGNIIDQVRFPHLYDELTNEDFLNQVNDFLAKLQRRCTGTANGSGYYCVYTDARSPEVQAAVRRQFNEWAEKIEPLLMWLRLCRNVSENDHPIRSGEIIRHSELLVHIEQSERARSQLAEIIKLLERKSSEAKEQLNSLLGYLEKEHYLYPINNSGAVYRATAKWDLLYEQLAYIAACENISLAENPAEQEVLL</sequence>
<reference evidence="2" key="1">
    <citation type="submission" date="2021-02" db="EMBL/GenBank/DDBJ databases">
        <title>Neisseriaceae sp. 26B isolated from the cloaca of a Common Toad-headed Turtle (Mesoclemmys nasuta).</title>
        <authorList>
            <person name="Spergser J."/>
            <person name="Busse H.-J."/>
        </authorList>
    </citation>
    <scope>NUCLEOTIDE SEQUENCE</scope>
    <source>
        <strain evidence="2">26B</strain>
    </source>
</reference>
<organism evidence="2 3">
    <name type="scientific">Paralysiella testudinis</name>
    <dbReference type="NCBI Taxonomy" id="2809020"/>
    <lineage>
        <taxon>Bacteria</taxon>
        <taxon>Pseudomonadati</taxon>
        <taxon>Pseudomonadota</taxon>
        <taxon>Betaproteobacteria</taxon>
        <taxon>Neisseriales</taxon>
        <taxon>Neisseriaceae</taxon>
        <taxon>Paralysiella</taxon>
    </lineage>
</organism>
<dbReference type="RefSeq" id="WP_230338524.1">
    <property type="nucleotide sequence ID" value="NZ_CP069798.1"/>
</dbReference>
<dbReference type="KEGG" id="ptes:JQU52_10975"/>
<evidence type="ECO:0000256" key="1">
    <source>
        <dbReference type="SAM" id="Coils"/>
    </source>
</evidence>
<feature type="coiled-coil region" evidence="1">
    <location>
        <begin position="121"/>
        <end position="148"/>
    </location>
</feature>
<dbReference type="EMBL" id="CP069798">
    <property type="protein sequence ID" value="QRQ81235.1"/>
    <property type="molecule type" value="Genomic_DNA"/>
</dbReference>